<dbReference type="InterPro" id="IPR027417">
    <property type="entry name" value="P-loop_NTPase"/>
</dbReference>
<dbReference type="GO" id="GO:0003724">
    <property type="term" value="F:RNA helicase activity"/>
    <property type="evidence" value="ECO:0007669"/>
    <property type="project" value="UniProtKB-EC"/>
</dbReference>
<evidence type="ECO:0000256" key="5">
    <source>
        <dbReference type="PROSITE-ProRule" id="PRU00552"/>
    </source>
</evidence>
<accession>A0A0V1E8G5</accession>
<feature type="short sequence motif" description="Q motif" evidence="5">
    <location>
        <begin position="230"/>
        <end position="258"/>
    </location>
</feature>
<dbReference type="Gene3D" id="3.40.50.300">
    <property type="entry name" value="P-loop containing nucleotide triphosphate hydrolases"/>
    <property type="match status" value="1"/>
</dbReference>
<sequence length="363" mass="41227">MRESTLEFSLSDFEEQKCTDLLLTKHLQLYILINMQNQINYLKKSLSIEEILLNALTSFFASRDAHIVQVFLVMSNYYKKGEIDVNVADKFENLSLGVGQQADSRAHEQLNAGPYVPPHLRQAQGVQGYSQNRWNNSQSNGYIDMRMDSMANWQCGGPQPPKNYSRGYGRMPDNRGNFYPPNQYDSMPAGGNRNMRRKELFGSGNTGINFDKYEEIAVEATGQNVPACIQKFSELNLHPWIMDNIRLCHYDKPTPVQKFAIPTALENRDLMACAQTGSGKTAAFLLPILHHILSGGPEMLRKSDTAPNGRRRLYPAALVLAPTRELTLQIFNEACKFSYRTPIMSTILYDWLSFARSNSRSFE</sequence>
<dbReference type="Pfam" id="PF00270">
    <property type="entry name" value="DEAD"/>
    <property type="match status" value="1"/>
</dbReference>
<comment type="catalytic activity">
    <reaction evidence="6">
        <text>ATP + H2O = ADP + phosphate + H(+)</text>
        <dbReference type="Rhea" id="RHEA:13065"/>
        <dbReference type="ChEBI" id="CHEBI:15377"/>
        <dbReference type="ChEBI" id="CHEBI:15378"/>
        <dbReference type="ChEBI" id="CHEBI:30616"/>
        <dbReference type="ChEBI" id="CHEBI:43474"/>
        <dbReference type="ChEBI" id="CHEBI:456216"/>
        <dbReference type="EC" id="3.6.4.13"/>
    </reaction>
</comment>
<dbReference type="AlphaFoldDB" id="A0A0V1E8G5"/>
<dbReference type="InterPro" id="IPR014014">
    <property type="entry name" value="RNA_helicase_DEAD_Q_motif"/>
</dbReference>
<comment type="function">
    <text evidence="6">RNA helicase.</text>
</comment>
<dbReference type="PANTHER" id="PTHR24031">
    <property type="entry name" value="RNA HELICASE"/>
    <property type="match status" value="1"/>
</dbReference>
<evidence type="ECO:0000256" key="1">
    <source>
        <dbReference type="ARBA" id="ARBA00022741"/>
    </source>
</evidence>
<dbReference type="GO" id="GO:0005524">
    <property type="term" value="F:ATP binding"/>
    <property type="evidence" value="ECO:0007669"/>
    <property type="project" value="UniProtKB-UniRule"/>
</dbReference>
<keyword evidence="6" id="KW-0694">RNA-binding</keyword>
<dbReference type="GO" id="GO:0016787">
    <property type="term" value="F:hydrolase activity"/>
    <property type="evidence" value="ECO:0007669"/>
    <property type="project" value="UniProtKB-KW"/>
</dbReference>
<dbReference type="GO" id="GO:0003723">
    <property type="term" value="F:RNA binding"/>
    <property type="evidence" value="ECO:0007669"/>
    <property type="project" value="UniProtKB-UniRule"/>
</dbReference>
<keyword evidence="4 6" id="KW-0067">ATP-binding</keyword>
<comment type="caution">
    <text evidence="9">The sequence shown here is derived from an EMBL/GenBank/DDBJ whole genome shotgun (WGS) entry which is preliminary data.</text>
</comment>
<evidence type="ECO:0000256" key="3">
    <source>
        <dbReference type="ARBA" id="ARBA00022806"/>
    </source>
</evidence>
<comment type="domain">
    <text evidence="6">The Q motif is unique to and characteristic of the DEAD box family of RNA helicases and controls ATP binding and hydrolysis.</text>
</comment>
<evidence type="ECO:0000259" key="8">
    <source>
        <dbReference type="PROSITE" id="PS51195"/>
    </source>
</evidence>
<comment type="similarity">
    <text evidence="6">Belongs to the DEAD box helicase family.</text>
</comment>
<feature type="domain" description="DEAD-box RNA helicase Q" evidence="8">
    <location>
        <begin position="230"/>
        <end position="258"/>
    </location>
</feature>
<feature type="domain" description="Helicase ATP-binding" evidence="7">
    <location>
        <begin position="261"/>
        <end position="363"/>
    </location>
</feature>
<keyword evidence="1 6" id="KW-0547">Nucleotide-binding</keyword>
<evidence type="ECO:0000313" key="10">
    <source>
        <dbReference type="Proteomes" id="UP000054632"/>
    </source>
</evidence>
<dbReference type="PROSITE" id="PS51192">
    <property type="entry name" value="HELICASE_ATP_BIND_1"/>
    <property type="match status" value="1"/>
</dbReference>
<evidence type="ECO:0000256" key="2">
    <source>
        <dbReference type="ARBA" id="ARBA00022801"/>
    </source>
</evidence>
<gene>
    <name evidence="9" type="primary">Ddx3y</name>
    <name evidence="9" type="ORF">T4A_12026</name>
</gene>
<evidence type="ECO:0000259" key="7">
    <source>
        <dbReference type="PROSITE" id="PS51192"/>
    </source>
</evidence>
<dbReference type="InterPro" id="IPR011545">
    <property type="entry name" value="DEAD/DEAH_box_helicase_dom"/>
</dbReference>
<dbReference type="SUPFAM" id="SSF52540">
    <property type="entry name" value="P-loop containing nucleoside triphosphate hydrolases"/>
    <property type="match status" value="1"/>
</dbReference>
<evidence type="ECO:0000313" key="9">
    <source>
        <dbReference type="EMBL" id="KRY70043.1"/>
    </source>
</evidence>
<dbReference type="EMBL" id="JYDR01000080">
    <property type="protein sequence ID" value="KRY70043.1"/>
    <property type="molecule type" value="Genomic_DNA"/>
</dbReference>
<keyword evidence="2 6" id="KW-0378">Hydrolase</keyword>
<dbReference type="InterPro" id="IPR014001">
    <property type="entry name" value="Helicase_ATP-bd"/>
</dbReference>
<protein>
    <recommendedName>
        <fullName evidence="6">ATP-dependent RNA helicase</fullName>
        <ecNumber evidence="6">3.6.4.13</ecNumber>
    </recommendedName>
</protein>
<organism evidence="9 10">
    <name type="scientific">Trichinella pseudospiralis</name>
    <name type="common">Parasitic roundworm</name>
    <dbReference type="NCBI Taxonomy" id="6337"/>
    <lineage>
        <taxon>Eukaryota</taxon>
        <taxon>Metazoa</taxon>
        <taxon>Ecdysozoa</taxon>
        <taxon>Nematoda</taxon>
        <taxon>Enoplea</taxon>
        <taxon>Dorylaimia</taxon>
        <taxon>Trichinellida</taxon>
        <taxon>Trichinellidae</taxon>
        <taxon>Trichinella</taxon>
    </lineage>
</organism>
<keyword evidence="3 6" id="KW-0347">Helicase</keyword>
<evidence type="ECO:0000256" key="4">
    <source>
        <dbReference type="ARBA" id="ARBA00022840"/>
    </source>
</evidence>
<name>A0A0V1E8G5_TRIPS</name>
<dbReference type="PROSITE" id="PS51195">
    <property type="entry name" value="Q_MOTIF"/>
    <property type="match status" value="1"/>
</dbReference>
<dbReference type="EC" id="3.6.4.13" evidence="6"/>
<proteinExistence type="inferred from homology"/>
<evidence type="ECO:0000256" key="6">
    <source>
        <dbReference type="RuleBase" id="RU365068"/>
    </source>
</evidence>
<reference evidence="9 10" key="1">
    <citation type="submission" date="2015-01" db="EMBL/GenBank/DDBJ databases">
        <title>Evolution of Trichinella species and genotypes.</title>
        <authorList>
            <person name="Korhonen P.K."/>
            <person name="Edoardo P."/>
            <person name="Giuseppe L.R."/>
            <person name="Gasser R.B."/>
        </authorList>
    </citation>
    <scope>NUCLEOTIDE SEQUENCE [LARGE SCALE GENOMIC DNA]</scope>
    <source>
        <strain evidence="9">ISS13</strain>
    </source>
</reference>
<dbReference type="Proteomes" id="UP000054632">
    <property type="component" value="Unassembled WGS sequence"/>
</dbReference>